<evidence type="ECO:0000313" key="12">
    <source>
        <dbReference type="Proteomes" id="UP000029577"/>
    </source>
</evidence>
<dbReference type="GO" id="GO:0003677">
    <property type="term" value="F:DNA binding"/>
    <property type="evidence" value="ECO:0007669"/>
    <property type="project" value="UniProtKB-KW"/>
</dbReference>
<dbReference type="GO" id="GO:0000156">
    <property type="term" value="F:phosphorelay response regulator activity"/>
    <property type="evidence" value="ECO:0007669"/>
    <property type="project" value="InterPro"/>
</dbReference>
<evidence type="ECO:0000313" key="11">
    <source>
        <dbReference type="EMBL" id="KGD72399.1"/>
    </source>
</evidence>
<dbReference type="InterPro" id="IPR001789">
    <property type="entry name" value="Sig_transdc_resp-reg_receiver"/>
</dbReference>
<keyword evidence="3 8" id="KW-0597">Phosphoprotein</keyword>
<dbReference type="SMART" id="SM00448">
    <property type="entry name" value="REC"/>
    <property type="match status" value="1"/>
</dbReference>
<dbReference type="PROSITE" id="PS50110">
    <property type="entry name" value="RESPONSE_REGULATORY"/>
    <property type="match status" value="1"/>
</dbReference>
<evidence type="ECO:0000259" key="10">
    <source>
        <dbReference type="PROSITE" id="PS50930"/>
    </source>
</evidence>
<protein>
    <submittedName>
        <fullName evidence="11">LytTR family transcriptional regulator</fullName>
    </submittedName>
</protein>
<feature type="modified residue" description="4-aspartylphosphate" evidence="8">
    <location>
        <position position="53"/>
    </location>
</feature>
<dbReference type="Pfam" id="PF00072">
    <property type="entry name" value="Response_reg"/>
    <property type="match status" value="1"/>
</dbReference>
<dbReference type="FunFam" id="2.20.25.10:FF:000010">
    <property type="entry name" value="Two-component system response regulator"/>
    <property type="match status" value="1"/>
</dbReference>
<dbReference type="PANTHER" id="PTHR37299:SF1">
    <property type="entry name" value="STAGE 0 SPORULATION PROTEIN A HOMOLOG"/>
    <property type="match status" value="1"/>
</dbReference>
<dbReference type="Gene3D" id="3.40.50.2300">
    <property type="match status" value="1"/>
</dbReference>
<dbReference type="RefSeq" id="WP_038021985.1">
    <property type="nucleotide sequence ID" value="NZ_JPKR02000003.1"/>
</dbReference>
<evidence type="ECO:0000259" key="9">
    <source>
        <dbReference type="PROSITE" id="PS50110"/>
    </source>
</evidence>
<dbReference type="OrthoDB" id="236568at2"/>
<dbReference type="SUPFAM" id="SSF52172">
    <property type="entry name" value="CheY-like"/>
    <property type="match status" value="1"/>
</dbReference>
<dbReference type="CDD" id="cd17532">
    <property type="entry name" value="REC_LytTR_AlgR-like"/>
    <property type="match status" value="1"/>
</dbReference>
<dbReference type="AlphaFoldDB" id="A0A095T772"/>
<dbReference type="Proteomes" id="UP000029577">
    <property type="component" value="Unassembled WGS sequence"/>
</dbReference>
<evidence type="ECO:0000256" key="1">
    <source>
        <dbReference type="ARBA" id="ARBA00004496"/>
    </source>
</evidence>
<dbReference type="SMART" id="SM00850">
    <property type="entry name" value="LytTR"/>
    <property type="match status" value="1"/>
</dbReference>
<gene>
    <name evidence="11" type="ORF">HA49_16865</name>
</gene>
<evidence type="ECO:0000256" key="8">
    <source>
        <dbReference type="PROSITE-ProRule" id="PRU00169"/>
    </source>
</evidence>
<dbReference type="STRING" id="642227.HA49_16865"/>
<evidence type="ECO:0000256" key="6">
    <source>
        <dbReference type="ARBA" id="ARBA00023125"/>
    </source>
</evidence>
<dbReference type="Pfam" id="PF04397">
    <property type="entry name" value="LytTR"/>
    <property type="match status" value="1"/>
</dbReference>
<accession>A0A095T772</accession>
<comment type="subcellular location">
    <subcellularLocation>
        <location evidence="1">Cytoplasm</location>
    </subcellularLocation>
</comment>
<evidence type="ECO:0000256" key="3">
    <source>
        <dbReference type="ARBA" id="ARBA00022553"/>
    </source>
</evidence>
<dbReference type="Gene3D" id="2.40.50.40">
    <property type="match status" value="1"/>
</dbReference>
<organism evidence="11 12">
    <name type="scientific">Tatumella morbirosei</name>
    <dbReference type="NCBI Taxonomy" id="642227"/>
    <lineage>
        <taxon>Bacteria</taxon>
        <taxon>Pseudomonadati</taxon>
        <taxon>Pseudomonadota</taxon>
        <taxon>Gammaproteobacteria</taxon>
        <taxon>Enterobacterales</taxon>
        <taxon>Erwiniaceae</taxon>
        <taxon>Tatumella</taxon>
    </lineage>
</organism>
<comment type="caution">
    <text evidence="11">The sequence shown here is derived from an EMBL/GenBank/DDBJ whole genome shotgun (WGS) entry which is preliminary data.</text>
</comment>
<keyword evidence="4" id="KW-0902">Two-component regulatory system</keyword>
<evidence type="ECO:0000256" key="2">
    <source>
        <dbReference type="ARBA" id="ARBA00022490"/>
    </source>
</evidence>
<keyword evidence="5" id="KW-0805">Transcription regulation</keyword>
<evidence type="ECO:0000256" key="4">
    <source>
        <dbReference type="ARBA" id="ARBA00023012"/>
    </source>
</evidence>
<dbReference type="PANTHER" id="PTHR37299">
    <property type="entry name" value="TRANSCRIPTIONAL REGULATOR-RELATED"/>
    <property type="match status" value="1"/>
</dbReference>
<evidence type="ECO:0000256" key="7">
    <source>
        <dbReference type="ARBA" id="ARBA00023163"/>
    </source>
</evidence>
<name>A0A095T772_9GAMM</name>
<keyword evidence="7" id="KW-0804">Transcription</keyword>
<evidence type="ECO:0000256" key="5">
    <source>
        <dbReference type="ARBA" id="ARBA00023015"/>
    </source>
</evidence>
<dbReference type="GO" id="GO:0005737">
    <property type="term" value="C:cytoplasm"/>
    <property type="evidence" value="ECO:0007669"/>
    <property type="project" value="UniProtKB-SubCell"/>
</dbReference>
<reference evidence="11" key="1">
    <citation type="submission" date="2014-12" db="EMBL/GenBank/DDBJ databases">
        <title>The draft genome of the Tatumella morbirosei type strain, LMG23360T isolated from pineapple rot.</title>
        <authorList>
            <person name="Smits T.H."/>
            <person name="Palmer M."/>
            <person name="Venter S.N."/>
            <person name="Duffy B."/>
            <person name="Steenkamp E.T."/>
            <person name="Chan W.Y."/>
            <person name="Coutinho T.A."/>
            <person name="Coetzee M.P."/>
            <person name="De Maayer P."/>
        </authorList>
    </citation>
    <scope>NUCLEOTIDE SEQUENCE [LARGE SCALE GENOMIC DNA]</scope>
    <source>
        <strain evidence="11">LMG 23360</strain>
    </source>
</reference>
<dbReference type="Gene3D" id="2.20.25.10">
    <property type="match status" value="1"/>
</dbReference>
<feature type="domain" description="HTH LytTR-type" evidence="10">
    <location>
        <begin position="138"/>
        <end position="243"/>
    </location>
</feature>
<sequence>MKAIIVEDEYLAQQELSWMIQEYSHISIEACFTDGLDVLKYLQQHQTDVIFLDINIPSLDGMLLAKNISQFAVKPLIVFITAWKEHAVEAFELDAFDYILKPYQESRIISMLNKLEAGWHHQQNTISAQNHSTTQQTINLVKDDRIIVTDINDICYAEAHEKLTIVYTRRDQFIMSMSISEFCQRLPESQFFRCHRSYCVNLNQISEIEPWFNNTYILKLRELEFQVPVSRSKVKEFRLLMHL</sequence>
<keyword evidence="6" id="KW-0238">DNA-binding</keyword>
<keyword evidence="2" id="KW-0963">Cytoplasm</keyword>
<dbReference type="InterPro" id="IPR011006">
    <property type="entry name" value="CheY-like_superfamily"/>
</dbReference>
<dbReference type="InterPro" id="IPR007492">
    <property type="entry name" value="LytTR_DNA-bd_dom"/>
</dbReference>
<proteinExistence type="predicted"/>
<dbReference type="PROSITE" id="PS50930">
    <property type="entry name" value="HTH_LYTTR"/>
    <property type="match status" value="1"/>
</dbReference>
<dbReference type="eggNOG" id="COG3279">
    <property type="taxonomic scope" value="Bacteria"/>
</dbReference>
<dbReference type="InterPro" id="IPR046947">
    <property type="entry name" value="LytR-like"/>
</dbReference>
<keyword evidence="12" id="KW-1185">Reference proteome</keyword>
<dbReference type="EMBL" id="JPKR02000003">
    <property type="protein sequence ID" value="KGD72399.1"/>
    <property type="molecule type" value="Genomic_DNA"/>
</dbReference>
<feature type="domain" description="Response regulatory" evidence="9">
    <location>
        <begin position="2"/>
        <end position="116"/>
    </location>
</feature>